<proteinExistence type="predicted"/>
<organism evidence="1 2">
    <name type="scientific">Lachnellula arida</name>
    <dbReference type="NCBI Taxonomy" id="1316785"/>
    <lineage>
        <taxon>Eukaryota</taxon>
        <taxon>Fungi</taxon>
        <taxon>Dikarya</taxon>
        <taxon>Ascomycota</taxon>
        <taxon>Pezizomycotina</taxon>
        <taxon>Leotiomycetes</taxon>
        <taxon>Helotiales</taxon>
        <taxon>Lachnaceae</taxon>
        <taxon>Lachnellula</taxon>
    </lineage>
</organism>
<comment type="caution">
    <text evidence="1">The sequence shown here is derived from an EMBL/GenBank/DDBJ whole genome shotgun (WGS) entry which is preliminary data.</text>
</comment>
<sequence length="202" mass="21829">MTLFNGDLETILGGSYLSIAARIISSAIVLVRGIVDLARVKIDISSLYNLLPRSIASRLGLPLHFGSSIRVNLLSDLGNYRYYIQGPHGNRNELPIPGPIAEAEAETEFAMEGEIAIGAAVIREETLMAEEALTALRGDEGHGDEECELGELASVDAFATGDETISNTEFFADAVSYQSSDDDLYYIDRLAEGRELGVEGKE</sequence>
<name>A0A8T9B198_9HELO</name>
<keyword evidence="2" id="KW-1185">Reference proteome</keyword>
<reference evidence="1 2" key="1">
    <citation type="submission" date="2018-05" db="EMBL/GenBank/DDBJ databases">
        <title>Whole genome sequencing for identification of molecular markers to develop diagnostic detection tools for the regulated plant pathogen Lachnellula willkommii.</title>
        <authorList>
            <person name="Giroux E."/>
            <person name="Bilodeau G."/>
        </authorList>
    </citation>
    <scope>NUCLEOTIDE SEQUENCE [LARGE SCALE GENOMIC DNA]</scope>
    <source>
        <strain evidence="1 2">CBS 203.66</strain>
    </source>
</reference>
<gene>
    <name evidence="1" type="ORF">LARI1_G008506</name>
</gene>
<evidence type="ECO:0000313" key="2">
    <source>
        <dbReference type="Proteomes" id="UP000469559"/>
    </source>
</evidence>
<dbReference type="OrthoDB" id="3556760at2759"/>
<protein>
    <submittedName>
        <fullName evidence="1">Uncharacterized protein</fullName>
    </submittedName>
</protein>
<dbReference type="Proteomes" id="UP000469559">
    <property type="component" value="Unassembled WGS sequence"/>
</dbReference>
<dbReference type="AlphaFoldDB" id="A0A8T9B198"/>
<accession>A0A8T9B198</accession>
<evidence type="ECO:0000313" key="1">
    <source>
        <dbReference type="EMBL" id="TVY13081.1"/>
    </source>
</evidence>
<dbReference type="EMBL" id="QGMF01001121">
    <property type="protein sequence ID" value="TVY13081.1"/>
    <property type="molecule type" value="Genomic_DNA"/>
</dbReference>